<dbReference type="InterPro" id="IPR056440">
    <property type="entry name" value="Zn-ribbon_GIR1"/>
</dbReference>
<dbReference type="AlphaFoldDB" id="A0A061FQU0"/>
<dbReference type="EMBL" id="CM001888">
    <property type="protein sequence ID" value="EOY19263.1"/>
    <property type="molecule type" value="Genomic_DNA"/>
</dbReference>
<evidence type="ECO:0000313" key="2">
    <source>
        <dbReference type="EMBL" id="EOY19263.1"/>
    </source>
</evidence>
<evidence type="ECO:0000259" key="1">
    <source>
        <dbReference type="Pfam" id="PF24747"/>
    </source>
</evidence>
<dbReference type="Proteomes" id="UP000026915">
    <property type="component" value="Chromosome 10"/>
</dbReference>
<dbReference type="InterPro" id="IPR055281">
    <property type="entry name" value="GIR1-2/SIED1"/>
</dbReference>
<feature type="domain" description="GIR1-like zinc ribbon" evidence="1">
    <location>
        <begin position="132"/>
        <end position="165"/>
    </location>
</feature>
<dbReference type="PANTHER" id="PTHR33177">
    <property type="entry name" value="PUTATIVE-RELATED"/>
    <property type="match status" value="1"/>
</dbReference>
<accession>A0A061FQU0</accession>
<dbReference type="InParanoid" id="A0A061FQU0"/>
<dbReference type="STRING" id="3641.A0A061FQU0"/>
<evidence type="ECO:0000313" key="3">
    <source>
        <dbReference type="Proteomes" id="UP000026915"/>
    </source>
</evidence>
<dbReference type="OMA" id="CAKCRTS"/>
<gene>
    <name evidence="2" type="ORF">TCM_044272</name>
</gene>
<dbReference type="HOGENOM" id="CLU_1520477_0_0_1"/>
<keyword evidence="3" id="KW-1185">Reference proteome</keyword>
<name>A0A061FQU0_THECC</name>
<dbReference type="Pfam" id="PF24747">
    <property type="entry name" value="Zn-ribbon_GIR1"/>
    <property type="match status" value="1"/>
</dbReference>
<sequence length="177" mass="19722">MASQQNQQGMSSSLDASADFTPKNCLNIDEFLGEFNKSYHLNSSSIELDDNEKCHKGEARKRSFMEMENGEEEQRGSLDLNLSLTPLGLLQQKDLCGNQSEISSTSSCMPVNLDSSSSEEVEFSNKTIEDPSLILMGCSHCLIYVMVSEINPKCPKCNSSILIDIFRHRLGKKSRKT</sequence>
<organism evidence="2 3">
    <name type="scientific">Theobroma cacao</name>
    <name type="common">Cacao</name>
    <name type="synonym">Cocoa</name>
    <dbReference type="NCBI Taxonomy" id="3641"/>
    <lineage>
        <taxon>Eukaryota</taxon>
        <taxon>Viridiplantae</taxon>
        <taxon>Streptophyta</taxon>
        <taxon>Embryophyta</taxon>
        <taxon>Tracheophyta</taxon>
        <taxon>Spermatophyta</taxon>
        <taxon>Magnoliopsida</taxon>
        <taxon>eudicotyledons</taxon>
        <taxon>Gunneridae</taxon>
        <taxon>Pentapetalae</taxon>
        <taxon>rosids</taxon>
        <taxon>malvids</taxon>
        <taxon>Malvales</taxon>
        <taxon>Malvaceae</taxon>
        <taxon>Byttnerioideae</taxon>
        <taxon>Theobroma</taxon>
    </lineage>
</organism>
<reference evidence="2 3" key="1">
    <citation type="journal article" date="2013" name="Genome Biol.">
        <title>The genome sequence of the most widely cultivated cacao type and its use to identify candidate genes regulating pod color.</title>
        <authorList>
            <person name="Motamayor J.C."/>
            <person name="Mockaitis K."/>
            <person name="Schmutz J."/>
            <person name="Haiminen N."/>
            <person name="Iii D.L."/>
            <person name="Cornejo O."/>
            <person name="Findley S.D."/>
            <person name="Zheng P."/>
            <person name="Utro F."/>
            <person name="Royaert S."/>
            <person name="Saski C."/>
            <person name="Jenkins J."/>
            <person name="Podicheti R."/>
            <person name="Zhao M."/>
            <person name="Scheffler B.E."/>
            <person name="Stack J.C."/>
            <person name="Feltus F.A."/>
            <person name="Mustiga G.M."/>
            <person name="Amores F."/>
            <person name="Phillips W."/>
            <person name="Marelli J.P."/>
            <person name="May G.D."/>
            <person name="Shapiro H."/>
            <person name="Ma J."/>
            <person name="Bustamante C.D."/>
            <person name="Schnell R.J."/>
            <person name="Main D."/>
            <person name="Gilbert D."/>
            <person name="Parida L."/>
            <person name="Kuhn D.N."/>
        </authorList>
    </citation>
    <scope>NUCLEOTIDE SEQUENCE [LARGE SCALE GENOMIC DNA]</scope>
    <source>
        <strain evidence="3">cv. Matina 1-6</strain>
    </source>
</reference>
<dbReference type="eggNOG" id="ENOG502SY3T">
    <property type="taxonomic scope" value="Eukaryota"/>
</dbReference>
<protein>
    <recommendedName>
        <fullName evidence="1">GIR1-like zinc ribbon domain-containing protein</fullName>
    </recommendedName>
</protein>
<proteinExistence type="predicted"/>
<dbReference type="Gramene" id="EOY19263">
    <property type="protein sequence ID" value="EOY19263"/>
    <property type="gene ID" value="TCM_044272"/>
</dbReference>
<dbReference type="PANTHER" id="PTHR33177:SF77">
    <property type="entry name" value="LITAF DOMAIN-CONTAINING PROTEIN"/>
    <property type="match status" value="1"/>
</dbReference>